<feature type="region of interest" description="Disordered" evidence="1">
    <location>
        <begin position="1565"/>
        <end position="1584"/>
    </location>
</feature>
<feature type="compositionally biased region" description="Acidic residues" evidence="1">
    <location>
        <begin position="1267"/>
        <end position="1276"/>
    </location>
</feature>
<feature type="region of interest" description="Disordered" evidence="1">
    <location>
        <begin position="1784"/>
        <end position="1824"/>
    </location>
</feature>
<feature type="region of interest" description="Disordered" evidence="1">
    <location>
        <begin position="253"/>
        <end position="279"/>
    </location>
</feature>
<accession>A0A0G4I7B7</accession>
<feature type="compositionally biased region" description="Low complexity" evidence="1">
    <location>
        <begin position="156"/>
        <end position="166"/>
    </location>
</feature>
<reference evidence="2" key="1">
    <citation type="submission" date="2014-11" db="EMBL/GenBank/DDBJ databases">
        <authorList>
            <person name="Otto D Thomas"/>
            <person name="Naeem Raeece"/>
        </authorList>
    </citation>
    <scope>NUCLEOTIDE SEQUENCE</scope>
</reference>
<feature type="compositionally biased region" description="Low complexity" evidence="1">
    <location>
        <begin position="1385"/>
        <end position="1394"/>
    </location>
</feature>
<proteinExistence type="predicted"/>
<feature type="region of interest" description="Disordered" evidence="1">
    <location>
        <begin position="1267"/>
        <end position="1286"/>
    </location>
</feature>
<evidence type="ECO:0000256" key="1">
    <source>
        <dbReference type="SAM" id="MobiDB-lite"/>
    </source>
</evidence>
<organism evidence="2">
    <name type="scientific">Chromera velia CCMP2878</name>
    <dbReference type="NCBI Taxonomy" id="1169474"/>
    <lineage>
        <taxon>Eukaryota</taxon>
        <taxon>Sar</taxon>
        <taxon>Alveolata</taxon>
        <taxon>Colpodellida</taxon>
        <taxon>Chromeraceae</taxon>
        <taxon>Chromera</taxon>
    </lineage>
</organism>
<evidence type="ECO:0000313" key="2">
    <source>
        <dbReference type="EMBL" id="CEM52847.1"/>
    </source>
</evidence>
<feature type="compositionally biased region" description="Basic and acidic residues" evidence="1">
    <location>
        <begin position="1401"/>
        <end position="1417"/>
    </location>
</feature>
<feature type="region of interest" description="Disordered" evidence="1">
    <location>
        <begin position="1368"/>
        <end position="1436"/>
    </location>
</feature>
<sequence>MSPKKKKAPPPSDFLVSKQRVGKKKLAPTNETRTEFSSKSLRVPVQPSLLSKGAEATTSKGHGLPELLSHVKHHNANVRSAAFEGLREIGTSHPSVLSRHLAAVVEETGPAALDVEAKVRKAYRVFLLWLCNPEKREEIEEGTQGGPQEKEPQHFAAASSSSASSSEVVEGARSNRSKLALDILPFAFSLTAYLRSALTHVRDEVRSDGLALVRQLLERRPELLAEGGTATALFGLAERERDGSHGRVAAGIGGGGGVAGGGSGTRVSSSGVQGGRRRGVDDPIRVMMRLFELIRHGGHRGGFGKRDVERRGAHSSEGNRFSFSFFGETWGRSELEGEEQNIEQGARMVASHSPACQPDFSRGGQMGDFADGVDGSGGGLPSSWCVRTIHLCLQMLMELETKRKSSLIFDDLGEWVGVGTDSNKPTGGWSSETLSITGGGSLPFSSSSSGGMTETGMRIQSLCVRLIGTAFDSLDARARRIGRDGAVKVGLTDALLTDLFFNVALRFAGGEGTAAAGSILESSKGSSDSMREDLTFCGSRLMVSLARHVVDFRESWGQPDASGGGWKGKGKTGRKARQASIGLVGGDSLGIVGVYRGVLSYFRGLTKHLVAQSEAGRRRERRLLEDDEGAGGIRIGGRREDRGLRGLCDVQLDGDCNSPEGRLMQIVETLGHLQRLVFTPTQRQKTDERWESLQQLFVLVVAEGCGAGLTEEFGLSVGAGGVGGRRKGGRELASLSDQGGERARGGGGNPFSSLAAVHGWKRKEGQEQGQGGSSRGGERRGEDLEETGGGRARGADPNANLVGGSASSLEGRIGEVSEKVGRTEPSAFGVEEEEETGCGGGLLSPVWVLAGHATMLPSGGDKRVQTIPDMTTPYSLRCLLLLAQCLDVDLREVDGPADLLQFASLLCGPWGSGSLGGRGMCRARKAESVGAGEGHTGEDVAMKGAATTTAAEAGQAVNPSDLSLCLPRDHLADARAGFLTALSRLLVFCGLGNVGLWEVKTVAEVDRLLSIERNQEICRAALDLFRKALQGPFAVRLSSERDLDALRMAALRVVRIITGTGGSDFVGDATGRAVTFSFAPCIRLCVDFLPVLDETLKRRWGVALVSKSRAIDLVEGLGRAVVVAACRNKKRDAEILLFSLSDFLDMLWDGRLNSSSCRPKRASVCDALNNFARSVLQAGGQSGVQPGSPGNRYLGGVLGASVAMASSLRRYFLSEEVQRAKASDPCALQGPMPIPFRSPSAELRWGSELCAELFCLLPGSFEMLEEAGEGEGDDEGSAERKRKKRTVEGEVVGNKRLENRKMGLTEDILPILFLAKLVICAETARRTIGGINASLVTEGPYDFPPADFSAVGIEAGRVQSTRADALSFVSNPGPDREMSRSCESTQQRQTRTQTLQVGGERVLHTDSGRRVAGDTARDQTGLHGESGSTERERGQNEFSVSEKFRIDFTSSVAGRVFHLLREWLRKFKGQGVVAGLTSEGSAVQRGIDCFFVPRIGNQENPPVDALKLLRDLDSYLDGFSFVSSPRGLPVPSESLSLAAKLGAFIMYKLCGGAAAYSSDPSVGISDGSPGSGAKETGNEPPLSLPLCEAGRRRERLTETFLWFYAFVLQGAVKELAACLGEAEESEDARPCWDWSHVQHRVDKLCLASVVFWSDFLCVMVLLRKRDKEIPLHPGRGVTVSTAEMEEKAGADVVERLQTEMRCLSEERRRLGLLEQGLMNLHVRLGYEAGAVALLNGHQQGQQQAPSQFVEDCAVGREALLERAQRVEGERRRIDESVRKVSAALEKERERQRRAKRKHGEEGAVSEEREEQWGSSFREDAAGGDSGLTAGVIKTSAQDQISSIGMYLKTSVVPAYSEALDGLKGEKQFETAMKNAEATQGSHGENLFMAMRKVRKSQKWVEFFSSMHL</sequence>
<dbReference type="EMBL" id="CDMZ01005392">
    <property type="protein sequence ID" value="CEM52847.1"/>
    <property type="molecule type" value="Genomic_DNA"/>
</dbReference>
<feature type="compositionally biased region" description="Polar residues" evidence="1">
    <location>
        <begin position="29"/>
        <end position="40"/>
    </location>
</feature>
<dbReference type="VEuPathDB" id="CryptoDB:Cvel_1931"/>
<feature type="region of interest" description="Disordered" evidence="1">
    <location>
        <begin position="138"/>
        <end position="169"/>
    </location>
</feature>
<feature type="compositionally biased region" description="Gly residues" evidence="1">
    <location>
        <begin position="253"/>
        <end position="264"/>
    </location>
</feature>
<feature type="region of interest" description="Disordered" evidence="1">
    <location>
        <begin position="716"/>
        <end position="837"/>
    </location>
</feature>
<feature type="compositionally biased region" description="Basic and acidic residues" evidence="1">
    <location>
        <begin position="812"/>
        <end position="822"/>
    </location>
</feature>
<dbReference type="SUPFAM" id="SSF48371">
    <property type="entry name" value="ARM repeat"/>
    <property type="match status" value="1"/>
</dbReference>
<protein>
    <submittedName>
        <fullName evidence="2">Uncharacterized protein</fullName>
    </submittedName>
</protein>
<name>A0A0G4I7B7_9ALVE</name>
<gene>
    <name evidence="2" type="ORF">Cvel_1931</name>
</gene>
<dbReference type="InterPro" id="IPR016024">
    <property type="entry name" value="ARM-type_fold"/>
</dbReference>
<feature type="region of interest" description="Disordered" evidence="1">
    <location>
        <begin position="1"/>
        <end position="41"/>
    </location>
</feature>